<dbReference type="AlphaFoldDB" id="A1SVA6"/>
<dbReference type="GO" id="GO:0016226">
    <property type="term" value="P:iron-sulfur cluster assembly"/>
    <property type="evidence" value="ECO:0007669"/>
    <property type="project" value="InterPro"/>
</dbReference>
<dbReference type="EMBL" id="CP000510">
    <property type="protein sequence ID" value="ABM03421.1"/>
    <property type="molecule type" value="Genomic_DNA"/>
</dbReference>
<evidence type="ECO:0000256" key="2">
    <source>
        <dbReference type="ARBA" id="ARBA00022741"/>
    </source>
</evidence>
<dbReference type="Gene3D" id="3.40.50.300">
    <property type="entry name" value="P-loop containing nucleotide triphosphate hydrolases"/>
    <property type="match status" value="1"/>
</dbReference>
<dbReference type="GO" id="GO:0005829">
    <property type="term" value="C:cytosol"/>
    <property type="evidence" value="ECO:0007669"/>
    <property type="project" value="TreeGrafter"/>
</dbReference>
<keyword evidence="4 7" id="KW-0408">Iron</keyword>
<feature type="binding site" evidence="7">
    <location>
        <begin position="106"/>
        <end position="113"/>
    </location>
    <ligand>
        <name>ATP</name>
        <dbReference type="ChEBI" id="CHEBI:30616"/>
    </ligand>
</feature>
<dbReference type="SUPFAM" id="SSF52540">
    <property type="entry name" value="P-loop containing nucleoside triphosphate hydrolases"/>
    <property type="match status" value="1"/>
</dbReference>
<comment type="subunit">
    <text evidence="7">Homodimer.</text>
</comment>
<dbReference type="KEGG" id="pin:Ping_1624"/>
<dbReference type="STRING" id="357804.Ping_1624"/>
<accession>A1SVA6</accession>
<dbReference type="HOGENOM" id="CLU_024839_0_0_6"/>
<dbReference type="PANTHER" id="PTHR42961:SF2">
    <property type="entry name" value="IRON-SULFUR PROTEIN NUBPL"/>
    <property type="match status" value="1"/>
</dbReference>
<evidence type="ECO:0000256" key="3">
    <source>
        <dbReference type="ARBA" id="ARBA00022840"/>
    </source>
</evidence>
<dbReference type="Proteomes" id="UP000000639">
    <property type="component" value="Chromosome"/>
</dbReference>
<dbReference type="PANTHER" id="PTHR42961">
    <property type="entry name" value="IRON-SULFUR PROTEIN NUBPL"/>
    <property type="match status" value="1"/>
</dbReference>
<evidence type="ECO:0000256" key="1">
    <source>
        <dbReference type="ARBA" id="ARBA00022723"/>
    </source>
</evidence>
<dbReference type="OrthoDB" id="9809679at2"/>
<dbReference type="InterPro" id="IPR000808">
    <property type="entry name" value="Mrp-like_CS"/>
</dbReference>
<keyword evidence="2 7" id="KW-0547">Nucleotide-binding</keyword>
<comment type="similarity">
    <text evidence="6 7">Belongs to the Mrp/NBP35 ATP-binding proteins family.</text>
</comment>
<sequence length="361" mass="38643">MFFKKKSLSDKVTACLQENDPTKVVAKLMANKAILIDENSATIKIVMPFYAPVWLHNLQLDCTAKLEKLFGKPVSWKVNHQVAVLQNDTTKSALPNIKNIIVVASGKGGVGKSTVSVNLALALAENGAQVGILDADIYGPSIPTMLGVKGAEPVSVDGKLMSPIEAHGIVCNSIGFLVAEEDAMIWRGPMASKALSQVLNETDWQGLDYLVVDMPPGTGDIQLTMAQNVPVTAAVVVTTPQDVALVDAKKGISMFNKVDVNVAGIIENMSLYSCSQCGYEEAIFGTGGGKKLAEQFNLPFLASLPLHIKYREDTDQGIPTVVKDDSEVLSAPFLSLAETLTINLYRDLTIALPEITITNLG</sequence>
<dbReference type="HAMAP" id="MF_02040">
    <property type="entry name" value="Mrp_NBP35"/>
    <property type="match status" value="1"/>
</dbReference>
<dbReference type="RefSeq" id="WP_011769981.1">
    <property type="nucleotide sequence ID" value="NC_008709.1"/>
</dbReference>
<dbReference type="FunFam" id="3.40.50.300:FF:000418">
    <property type="entry name" value="Iron-sulfur cluster carrier protein"/>
    <property type="match status" value="1"/>
</dbReference>
<protein>
    <recommendedName>
        <fullName evidence="7">Iron-sulfur cluster carrier protein</fullName>
    </recommendedName>
</protein>
<dbReference type="GO" id="GO:0051539">
    <property type="term" value="F:4 iron, 4 sulfur cluster binding"/>
    <property type="evidence" value="ECO:0007669"/>
    <property type="project" value="TreeGrafter"/>
</dbReference>
<dbReference type="CDD" id="cd02037">
    <property type="entry name" value="Mrp_NBP35"/>
    <property type="match status" value="1"/>
</dbReference>
<dbReference type="eggNOG" id="COG0489">
    <property type="taxonomic scope" value="Bacteria"/>
</dbReference>
<gene>
    <name evidence="8" type="ordered locus">Ping_1624</name>
</gene>
<keyword evidence="3 7" id="KW-0067">ATP-binding</keyword>
<dbReference type="PROSITE" id="PS01215">
    <property type="entry name" value="MRP"/>
    <property type="match status" value="1"/>
</dbReference>
<dbReference type="GO" id="GO:0016887">
    <property type="term" value="F:ATP hydrolysis activity"/>
    <property type="evidence" value="ECO:0007669"/>
    <property type="project" value="UniProtKB-UniRule"/>
</dbReference>
<comment type="function">
    <text evidence="7">Binds and transfers iron-sulfur (Fe-S) clusters to target apoproteins. Can hydrolyze ATP.</text>
</comment>
<evidence type="ECO:0000256" key="7">
    <source>
        <dbReference type="HAMAP-Rule" id="MF_02040"/>
    </source>
</evidence>
<dbReference type="InterPro" id="IPR033756">
    <property type="entry name" value="YlxH/NBP35"/>
</dbReference>
<dbReference type="Pfam" id="PF10609">
    <property type="entry name" value="ParA"/>
    <property type="match status" value="1"/>
</dbReference>
<dbReference type="InterPro" id="IPR019591">
    <property type="entry name" value="Mrp/NBP35_ATP-bd"/>
</dbReference>
<evidence type="ECO:0000256" key="5">
    <source>
        <dbReference type="ARBA" id="ARBA00023014"/>
    </source>
</evidence>
<evidence type="ECO:0000256" key="4">
    <source>
        <dbReference type="ARBA" id="ARBA00023004"/>
    </source>
</evidence>
<proteinExistence type="inferred from homology"/>
<reference evidence="8 9" key="1">
    <citation type="submission" date="2007-01" db="EMBL/GenBank/DDBJ databases">
        <title>Complete sequence of Psychromonas ingrahamii 37.</title>
        <authorList>
            <consortium name="US DOE Joint Genome Institute"/>
            <person name="Copeland A."/>
            <person name="Lucas S."/>
            <person name="Lapidus A."/>
            <person name="Barry K."/>
            <person name="Detter J.C."/>
            <person name="Glavina del Rio T."/>
            <person name="Hammon N."/>
            <person name="Israni S."/>
            <person name="Dalin E."/>
            <person name="Tice H."/>
            <person name="Pitluck S."/>
            <person name="Thompson L.S."/>
            <person name="Brettin T."/>
            <person name="Bruce D."/>
            <person name="Han C."/>
            <person name="Tapia R."/>
            <person name="Schmutz J."/>
            <person name="Larimer F."/>
            <person name="Land M."/>
            <person name="Hauser L."/>
            <person name="Kyrpides N."/>
            <person name="Ivanova N."/>
            <person name="Staley J."/>
            <person name="Richardson P."/>
        </authorList>
    </citation>
    <scope>NUCLEOTIDE SEQUENCE [LARGE SCALE GENOMIC DNA]</scope>
    <source>
        <strain evidence="8 9">37</strain>
    </source>
</reference>
<evidence type="ECO:0000313" key="9">
    <source>
        <dbReference type="Proteomes" id="UP000000639"/>
    </source>
</evidence>
<keyword evidence="1 7" id="KW-0479">Metal-binding</keyword>
<dbReference type="GO" id="GO:0005524">
    <property type="term" value="F:ATP binding"/>
    <property type="evidence" value="ECO:0007669"/>
    <property type="project" value="UniProtKB-UniRule"/>
</dbReference>
<name>A1SVA6_PSYIN</name>
<keyword evidence="9" id="KW-1185">Reference proteome</keyword>
<dbReference type="InterPro" id="IPR027417">
    <property type="entry name" value="P-loop_NTPase"/>
</dbReference>
<evidence type="ECO:0000256" key="6">
    <source>
        <dbReference type="ARBA" id="ARBA00024036"/>
    </source>
</evidence>
<keyword evidence="7" id="KW-0378">Hydrolase</keyword>
<keyword evidence="5 7" id="KW-0411">Iron-sulfur</keyword>
<dbReference type="GO" id="GO:0046872">
    <property type="term" value="F:metal ion binding"/>
    <property type="evidence" value="ECO:0007669"/>
    <property type="project" value="UniProtKB-KW"/>
</dbReference>
<dbReference type="NCBIfam" id="NF008669">
    <property type="entry name" value="PRK11670.1"/>
    <property type="match status" value="1"/>
</dbReference>
<dbReference type="InterPro" id="IPR044304">
    <property type="entry name" value="NUBPL-like"/>
</dbReference>
<dbReference type="GO" id="GO:0140663">
    <property type="term" value="F:ATP-dependent FeS chaperone activity"/>
    <property type="evidence" value="ECO:0007669"/>
    <property type="project" value="InterPro"/>
</dbReference>
<evidence type="ECO:0000313" key="8">
    <source>
        <dbReference type="EMBL" id="ABM03421.1"/>
    </source>
</evidence>
<organism evidence="8 9">
    <name type="scientific">Psychromonas ingrahamii (strain DSM 17664 / CCUG 51855 / 37)</name>
    <dbReference type="NCBI Taxonomy" id="357804"/>
    <lineage>
        <taxon>Bacteria</taxon>
        <taxon>Pseudomonadati</taxon>
        <taxon>Pseudomonadota</taxon>
        <taxon>Gammaproteobacteria</taxon>
        <taxon>Alteromonadales</taxon>
        <taxon>Psychromonadaceae</taxon>
        <taxon>Psychromonas</taxon>
    </lineage>
</organism>